<feature type="transmembrane region" description="Helical" evidence="7">
    <location>
        <begin position="584"/>
        <end position="602"/>
    </location>
</feature>
<evidence type="ECO:0000256" key="4">
    <source>
        <dbReference type="ARBA" id="ARBA00022989"/>
    </source>
</evidence>
<feature type="transmembrane region" description="Helical" evidence="7">
    <location>
        <begin position="446"/>
        <end position="469"/>
    </location>
</feature>
<dbReference type="AlphaFoldDB" id="A0A2V1A8Z9"/>
<feature type="compositionally biased region" description="Low complexity" evidence="6">
    <location>
        <begin position="298"/>
        <end position="309"/>
    </location>
</feature>
<feature type="transmembrane region" description="Helical" evidence="7">
    <location>
        <begin position="208"/>
        <end position="230"/>
    </location>
</feature>
<keyword evidence="2" id="KW-0813">Transport</keyword>
<feature type="transmembrane region" description="Helical" evidence="7">
    <location>
        <begin position="150"/>
        <end position="170"/>
    </location>
</feature>
<feature type="transmembrane region" description="Helical" evidence="7">
    <location>
        <begin position="57"/>
        <end position="76"/>
    </location>
</feature>
<feature type="transmembrane region" description="Helical" evidence="7">
    <location>
        <begin position="117"/>
        <end position="138"/>
    </location>
</feature>
<gene>
    <name evidence="8" type="ORF">CXQ87_002033</name>
</gene>
<dbReference type="SUPFAM" id="SSF103473">
    <property type="entry name" value="MFS general substrate transporter"/>
    <property type="match status" value="1"/>
</dbReference>
<keyword evidence="4 7" id="KW-1133">Transmembrane helix</keyword>
<keyword evidence="9" id="KW-1185">Reference proteome</keyword>
<evidence type="ECO:0000256" key="5">
    <source>
        <dbReference type="ARBA" id="ARBA00023136"/>
    </source>
</evidence>
<dbReference type="VEuPathDB" id="FungiDB:CXQ87_002033"/>
<dbReference type="CDD" id="cd17330">
    <property type="entry name" value="MFS_SLC46_TetA_like"/>
    <property type="match status" value="1"/>
</dbReference>
<feature type="transmembrane region" description="Helical" evidence="7">
    <location>
        <begin position="481"/>
        <end position="498"/>
    </location>
</feature>
<evidence type="ECO:0000313" key="9">
    <source>
        <dbReference type="Proteomes" id="UP000244406"/>
    </source>
</evidence>
<dbReference type="GeneID" id="37002033"/>
<dbReference type="Gene3D" id="1.20.1250.20">
    <property type="entry name" value="MFS general substrate transporter like domains"/>
    <property type="match status" value="2"/>
</dbReference>
<dbReference type="EMBL" id="PKFP01000001">
    <property type="protein sequence ID" value="PVH13914.1"/>
    <property type="molecule type" value="Genomic_DNA"/>
</dbReference>
<feature type="region of interest" description="Disordered" evidence="6">
    <location>
        <begin position="267"/>
        <end position="339"/>
    </location>
</feature>
<evidence type="ECO:0000256" key="7">
    <source>
        <dbReference type="SAM" id="Phobius"/>
    </source>
</evidence>
<dbReference type="InterPro" id="IPR036259">
    <property type="entry name" value="MFS_trans_sf"/>
</dbReference>
<dbReference type="RefSeq" id="XP_025334854.1">
    <property type="nucleotide sequence ID" value="XM_025480554.1"/>
</dbReference>
<keyword evidence="5 7" id="KW-0472">Membrane</keyword>
<evidence type="ECO:0000256" key="2">
    <source>
        <dbReference type="ARBA" id="ARBA00022448"/>
    </source>
</evidence>
<evidence type="ECO:0000256" key="1">
    <source>
        <dbReference type="ARBA" id="ARBA00004141"/>
    </source>
</evidence>
<dbReference type="InterPro" id="IPR011701">
    <property type="entry name" value="MFS"/>
</dbReference>
<feature type="transmembrane region" description="Helical" evidence="7">
    <location>
        <begin position="549"/>
        <end position="572"/>
    </location>
</feature>
<evidence type="ECO:0000313" key="8">
    <source>
        <dbReference type="EMBL" id="PVH13914.1"/>
    </source>
</evidence>
<evidence type="ECO:0000256" key="3">
    <source>
        <dbReference type="ARBA" id="ARBA00022692"/>
    </source>
</evidence>
<comment type="caution">
    <text evidence="8">The sequence shown here is derived from an EMBL/GenBank/DDBJ whole genome shotgun (WGS) entry which is preliminary data.</text>
</comment>
<feature type="transmembrane region" description="Helical" evidence="7">
    <location>
        <begin position="21"/>
        <end position="42"/>
    </location>
</feature>
<dbReference type="GO" id="GO:0016020">
    <property type="term" value="C:membrane"/>
    <property type="evidence" value="ECO:0007669"/>
    <property type="project" value="UniProtKB-SubCell"/>
</dbReference>
<dbReference type="Pfam" id="PF07690">
    <property type="entry name" value="MFS_1"/>
    <property type="match status" value="1"/>
</dbReference>
<proteinExistence type="predicted"/>
<keyword evidence="3 7" id="KW-0812">Transmembrane</keyword>
<feature type="transmembrane region" description="Helical" evidence="7">
    <location>
        <begin position="391"/>
        <end position="412"/>
    </location>
</feature>
<organism evidence="8 9">
    <name type="scientific">Candidozyma duobushaemuli</name>
    <dbReference type="NCBI Taxonomy" id="1231522"/>
    <lineage>
        <taxon>Eukaryota</taxon>
        <taxon>Fungi</taxon>
        <taxon>Dikarya</taxon>
        <taxon>Ascomycota</taxon>
        <taxon>Saccharomycotina</taxon>
        <taxon>Pichiomycetes</taxon>
        <taxon>Metschnikowiaceae</taxon>
        <taxon>Candidozyma</taxon>
    </lineage>
</organism>
<feature type="compositionally biased region" description="Polar residues" evidence="6">
    <location>
        <begin position="319"/>
        <end position="330"/>
    </location>
</feature>
<dbReference type="PANTHER" id="PTHR23504:SF15">
    <property type="entry name" value="MAJOR FACILITATOR SUPERFAMILY (MFS) PROFILE DOMAIN-CONTAINING PROTEIN"/>
    <property type="match status" value="1"/>
</dbReference>
<reference evidence="8 9" key="1">
    <citation type="submission" date="2017-12" db="EMBL/GenBank/DDBJ databases">
        <title>Genome Sequence of the Amphotericin B-resistant Candida duobushaemulonii strain, B09383.</title>
        <authorList>
            <person name="Chow N.A."/>
            <person name="Gade L."/>
            <person name="Batra D."/>
            <person name="Rowe L.A."/>
            <person name="Loparev V.N."/>
            <person name="Litvintseva A.P."/>
        </authorList>
    </citation>
    <scope>NUCLEOTIDE SEQUENCE [LARGE SCALE GENOMIC DNA]</scope>
    <source>
        <strain evidence="8 9">B09383</strain>
    </source>
</reference>
<name>A0A2V1A8Z9_9ASCO</name>
<evidence type="ECO:0000256" key="6">
    <source>
        <dbReference type="SAM" id="MobiDB-lite"/>
    </source>
</evidence>
<feature type="transmembrane region" description="Helical" evidence="7">
    <location>
        <begin position="88"/>
        <end position="111"/>
    </location>
</feature>
<dbReference type="Proteomes" id="UP000244406">
    <property type="component" value="Unassembled WGS sequence"/>
</dbReference>
<accession>A0A2V1A8Z9</accession>
<evidence type="ECO:0008006" key="10">
    <source>
        <dbReference type="Google" id="ProtNLM"/>
    </source>
</evidence>
<feature type="transmembrane region" description="Helical" evidence="7">
    <location>
        <begin position="510"/>
        <end position="528"/>
    </location>
</feature>
<sequence>MALTFREQLAGFPVRQMLVVSLIRFSEPLAFTSLFPYLYFMIRDFQIAPTEQEISKYSGYLASSFAFCQFLCAVQWGKASNRVGRKPVLLFGLFGTSLSLLLFGFSTNYYMALGARSLAGCLNGNIAVLRTMIGEICVERKHQALGFSTLPLLFNFGSVIGPLVGGSYLLTRPSPHSPYEKSVDATPSSLLSSSFAKGIDKFRSKHPYALSNIVVCGFLWFSLIVGFLFLEETNEDVCKRRDIGLEIGDSILYFVFGRKRPLRPWHSGYSDPEQFSPEQIQQQGIQRERAGSTGSGISPFSSRQNSRSSLAVAEDHNETSASSQRPSENTPLLDSSDSLSDNIDNAVQEIVEEGEVIEPYLSRKTSRTMSNAIVRRYSSASSYIPRREPRALTPQVITVILSNCIISLHSIAYNEFLPVFLAGRFQKDKLHFPFRIVGGFGLDSSYIGTLFSSTGIMGMLIVLIIFPWIDRRLGTIEGFRLSLSFFPIVYAAVPLALFTQNKYNAAFPEWLTPIILYGLTSLKTLASATGMPQVMLLNHRAAAKQHRAYVNSLTMSMLALARCIGPIVFGWLMTLGDNWQIGWLNWWSMSGLALFGLFQSFAMRDYED</sequence>
<dbReference type="GO" id="GO:0022857">
    <property type="term" value="F:transmembrane transporter activity"/>
    <property type="evidence" value="ECO:0007669"/>
    <property type="project" value="InterPro"/>
</dbReference>
<protein>
    <recommendedName>
        <fullName evidence="10">Major facilitator superfamily (MFS) profile domain-containing protein</fullName>
    </recommendedName>
</protein>
<dbReference type="PANTHER" id="PTHR23504">
    <property type="entry name" value="MAJOR FACILITATOR SUPERFAMILY DOMAIN-CONTAINING PROTEIN 10"/>
    <property type="match status" value="1"/>
</dbReference>
<comment type="subcellular location">
    <subcellularLocation>
        <location evidence="1">Membrane</location>
        <topology evidence="1">Multi-pass membrane protein</topology>
    </subcellularLocation>
</comment>